<evidence type="ECO:0000313" key="2">
    <source>
        <dbReference type="EMBL" id="ADN49540.1"/>
    </source>
</evidence>
<proteinExistence type="predicted"/>
<dbReference type="STRING" id="572478.Vdis_0127"/>
<dbReference type="EMBL" id="CP002100">
    <property type="protein sequence ID" value="ADN49540.1"/>
    <property type="molecule type" value="Genomic_DNA"/>
</dbReference>
<evidence type="ECO:0000256" key="1">
    <source>
        <dbReference type="SAM" id="Phobius"/>
    </source>
</evidence>
<reference evidence="2 3" key="1">
    <citation type="journal article" date="2010" name="Stand. Genomic Sci.">
        <title>Complete genome sequence of Vulcanisaeta distributa type strain (IC-017).</title>
        <authorList>
            <person name="Mavromatis K."/>
            <person name="Sikorski J."/>
            <person name="Pabst E."/>
            <person name="Teshima H."/>
            <person name="Lapidus A."/>
            <person name="Lucas S."/>
            <person name="Nolan M."/>
            <person name="Glavina Del Rio T."/>
            <person name="Cheng J.F."/>
            <person name="Bruce D."/>
            <person name="Goodwin L."/>
            <person name="Pitluck S."/>
            <person name="Liolios K."/>
            <person name="Ivanova N."/>
            <person name="Mikhailova N."/>
            <person name="Pati A."/>
            <person name="Chen A."/>
            <person name="Palaniappan K."/>
            <person name="Land M."/>
            <person name="Hauser L."/>
            <person name="Chang Y.J."/>
            <person name="Jeffries C.D."/>
            <person name="Rohde M."/>
            <person name="Spring S."/>
            <person name="Goker M."/>
            <person name="Wirth R."/>
            <person name="Woyke T."/>
            <person name="Bristow J."/>
            <person name="Eisen J.A."/>
            <person name="Markowitz V."/>
            <person name="Hugenholtz P."/>
            <person name="Klenk H.P."/>
            <person name="Kyrpides N.C."/>
        </authorList>
    </citation>
    <scope>NUCLEOTIDE SEQUENCE [LARGE SCALE GENOMIC DNA]</scope>
    <source>
        <strain evidence="3">DSM 14429 / JCM 11212 / NBRC 100878 / IC-017</strain>
    </source>
</reference>
<gene>
    <name evidence="2" type="ordered locus">Vdis_0127</name>
</gene>
<keyword evidence="1" id="KW-0812">Transmembrane</keyword>
<keyword evidence="3" id="KW-1185">Reference proteome</keyword>
<sequence length="131" mass="13861">MIYLAQWTPGLSSLLIVIGLGLSVSRLRGVGSLFVAVGLGLYVVVVGGAAVIASQPFYGAMISDKVIQSIINPRSFETTWCQNVGLSVSGFGDVLSAYNRLAVYIAQADVIVIILYAMLFAVIYAIRSALS</sequence>
<dbReference type="HOGENOM" id="CLU_1922921_0_0_2"/>
<dbReference type="Proteomes" id="UP000006681">
    <property type="component" value="Chromosome"/>
</dbReference>
<feature type="transmembrane region" description="Helical" evidence="1">
    <location>
        <begin position="31"/>
        <end position="53"/>
    </location>
</feature>
<keyword evidence="1" id="KW-0472">Membrane</keyword>
<keyword evidence="1" id="KW-1133">Transmembrane helix</keyword>
<feature type="transmembrane region" description="Helical" evidence="1">
    <location>
        <begin position="101"/>
        <end position="126"/>
    </location>
</feature>
<reference evidence="3" key="2">
    <citation type="journal article" date="2010" name="Stand. Genomic Sci.">
        <title>Complete genome sequence of Vulcanisaeta distributa type strain (IC-017T).</title>
        <authorList>
            <person name="Mavromatis K."/>
            <person name="Sikorski J."/>
            <person name="Pabst E."/>
            <person name="Teshima H."/>
            <person name="Lapidus A."/>
            <person name="Lucas S."/>
            <person name="Nolan M."/>
            <person name="Glavina Del Rio T."/>
            <person name="Cheng J."/>
            <person name="Bruce D."/>
            <person name="Goodwin L."/>
            <person name="Pitluck S."/>
            <person name="Liolios K."/>
            <person name="Ivanova N."/>
            <person name="Mikhailova N."/>
            <person name="Pati A."/>
            <person name="Chen A."/>
            <person name="Palaniappan K."/>
            <person name="Land M."/>
            <person name="Hauser L."/>
            <person name="Chang Y."/>
            <person name="Jeffries C."/>
            <person name="Rohde M."/>
            <person name="Spring S."/>
            <person name="Goker M."/>
            <person name="Wirth R."/>
            <person name="Woyke T."/>
            <person name="Bristow J."/>
            <person name="Eisen J."/>
            <person name="Markowitz V."/>
            <person name="Hugenholtz P."/>
            <person name="Klenk H."/>
            <person name="Kyrpides N."/>
        </authorList>
    </citation>
    <scope>NUCLEOTIDE SEQUENCE [LARGE SCALE GENOMIC DNA]</scope>
    <source>
        <strain evidence="3">DSM 14429 / JCM 11212 / NBRC 100878 / IC-017</strain>
    </source>
</reference>
<organism evidence="2 3">
    <name type="scientific">Vulcanisaeta distributa (strain DSM 14429 / JCM 11212 / NBRC 100878 / IC-017)</name>
    <dbReference type="NCBI Taxonomy" id="572478"/>
    <lineage>
        <taxon>Archaea</taxon>
        <taxon>Thermoproteota</taxon>
        <taxon>Thermoprotei</taxon>
        <taxon>Thermoproteales</taxon>
        <taxon>Thermoproteaceae</taxon>
        <taxon>Vulcanisaeta</taxon>
    </lineage>
</organism>
<dbReference type="AlphaFoldDB" id="E1QSM3"/>
<name>E1QSM3_VULDI</name>
<dbReference type="KEGG" id="vdi:Vdis_0127"/>
<accession>E1QSM3</accession>
<protein>
    <submittedName>
        <fullName evidence="2">Uncharacterized protein</fullName>
    </submittedName>
</protein>
<dbReference type="eggNOG" id="arCOG13760">
    <property type="taxonomic scope" value="Archaea"/>
</dbReference>
<evidence type="ECO:0000313" key="3">
    <source>
        <dbReference type="Proteomes" id="UP000006681"/>
    </source>
</evidence>
<feature type="transmembrane region" description="Helical" evidence="1">
    <location>
        <begin position="6"/>
        <end position="24"/>
    </location>
</feature>